<dbReference type="GO" id="GO:0005886">
    <property type="term" value="C:plasma membrane"/>
    <property type="evidence" value="ECO:0007669"/>
    <property type="project" value="UniProtKB-SubCell"/>
</dbReference>
<dbReference type="Pfam" id="PF00884">
    <property type="entry name" value="Sulfatase"/>
    <property type="match status" value="1"/>
</dbReference>
<feature type="transmembrane region" description="Helical" evidence="9">
    <location>
        <begin position="151"/>
        <end position="169"/>
    </location>
</feature>
<comment type="subcellular location">
    <subcellularLocation>
        <location evidence="1">Cell membrane</location>
        <topology evidence="1">Multi-pass membrane protein</topology>
    </subcellularLocation>
</comment>
<evidence type="ECO:0000256" key="6">
    <source>
        <dbReference type="PIRSR" id="PIRSR005091-1"/>
    </source>
</evidence>
<evidence type="ECO:0000256" key="5">
    <source>
        <dbReference type="ARBA" id="ARBA00023136"/>
    </source>
</evidence>
<organism evidence="11 12">
    <name type="scientific">Pseudoalteromonas porphyrae</name>
    <dbReference type="NCBI Taxonomy" id="187330"/>
    <lineage>
        <taxon>Bacteria</taxon>
        <taxon>Pseudomonadati</taxon>
        <taxon>Pseudomonadota</taxon>
        <taxon>Gammaproteobacteria</taxon>
        <taxon>Alteromonadales</taxon>
        <taxon>Pseudoalteromonadaceae</taxon>
        <taxon>Pseudoalteromonas</taxon>
    </lineage>
</organism>
<keyword evidence="3 9" id="KW-0812">Transmembrane</keyword>
<keyword evidence="2" id="KW-1003">Cell membrane</keyword>
<dbReference type="STRING" id="187330.AMS58_10225"/>
<dbReference type="PATRIC" id="fig|187330.3.peg.2396"/>
<feature type="transmembrane region" description="Helical" evidence="9">
    <location>
        <begin position="181"/>
        <end position="199"/>
    </location>
</feature>
<keyword evidence="12" id="KW-1185">Reference proteome</keyword>
<proteinExistence type="predicted"/>
<evidence type="ECO:0000259" key="10">
    <source>
        <dbReference type="Pfam" id="PF00884"/>
    </source>
</evidence>
<feature type="binding site" evidence="8">
    <location>
        <position position="511"/>
    </location>
    <ligand>
        <name>Mn(2+)</name>
        <dbReference type="ChEBI" id="CHEBI:29035"/>
    </ligand>
</feature>
<feature type="domain" description="Sulfatase N-terminal" evidence="10">
    <location>
        <begin position="292"/>
        <end position="561"/>
    </location>
</feature>
<evidence type="ECO:0000256" key="2">
    <source>
        <dbReference type="ARBA" id="ARBA00022475"/>
    </source>
</evidence>
<keyword evidence="7" id="KW-0479">Metal-binding</keyword>
<evidence type="ECO:0000256" key="9">
    <source>
        <dbReference type="SAM" id="Phobius"/>
    </source>
</evidence>
<accession>A0A0N1EBS2</accession>
<dbReference type="InterPro" id="IPR000917">
    <property type="entry name" value="Sulfatase_N"/>
</dbReference>
<dbReference type="CDD" id="cd16015">
    <property type="entry name" value="LTA_synthase"/>
    <property type="match status" value="1"/>
</dbReference>
<reference evidence="11 12" key="1">
    <citation type="submission" date="2015-08" db="EMBL/GenBank/DDBJ databases">
        <title>Draft Genome Sequence of Pseudoalteromonas porphyrae UCD-SED14.</title>
        <authorList>
            <person name="Coil D.A."/>
            <person name="Jospin G."/>
            <person name="Lee R.D."/>
            <person name="Eisen J.A."/>
        </authorList>
    </citation>
    <scope>NUCLEOTIDE SEQUENCE [LARGE SCALE GENOMIC DNA]</scope>
    <source>
        <strain evidence="11 12">UCD-SED14</strain>
    </source>
</reference>
<evidence type="ECO:0000256" key="7">
    <source>
        <dbReference type="PIRSR" id="PIRSR005091-2"/>
    </source>
</evidence>
<dbReference type="Proteomes" id="UP000037848">
    <property type="component" value="Unassembled WGS sequence"/>
</dbReference>
<dbReference type="SUPFAM" id="SSF53649">
    <property type="entry name" value="Alkaline phosphatase-like"/>
    <property type="match status" value="1"/>
</dbReference>
<dbReference type="Gene3D" id="3.40.720.10">
    <property type="entry name" value="Alkaline Phosphatase, subunit A"/>
    <property type="match status" value="1"/>
</dbReference>
<feature type="active site" evidence="6">
    <location>
        <position position="339"/>
    </location>
</feature>
<dbReference type="InterPro" id="IPR050448">
    <property type="entry name" value="OpgB/LTA_synthase_biosynth"/>
</dbReference>
<evidence type="ECO:0000256" key="3">
    <source>
        <dbReference type="ARBA" id="ARBA00022692"/>
    </source>
</evidence>
<dbReference type="PIRSF" id="PIRSF005091">
    <property type="entry name" value="Mmb_sulf_HI1246"/>
    <property type="match status" value="1"/>
</dbReference>
<dbReference type="InterPro" id="IPR012160">
    <property type="entry name" value="LtaS-like"/>
</dbReference>
<comment type="caution">
    <text evidence="11">The sequence shown here is derived from an EMBL/GenBank/DDBJ whole genome shotgun (WGS) entry which is preliminary data.</text>
</comment>
<protein>
    <recommendedName>
        <fullName evidence="10">Sulfatase N-terminal domain-containing protein</fullName>
    </recommendedName>
</protein>
<gene>
    <name evidence="11" type="ORF">ADS77_18715</name>
</gene>
<feature type="binding site" evidence="8">
    <location>
        <position position="300"/>
    </location>
    <ligand>
        <name>Mn(2+)</name>
        <dbReference type="ChEBI" id="CHEBI:29035"/>
    </ligand>
</feature>
<keyword evidence="4 9" id="KW-1133">Transmembrane helix</keyword>
<feature type="transmembrane region" description="Helical" evidence="9">
    <location>
        <begin position="20"/>
        <end position="44"/>
    </location>
</feature>
<feature type="binding site" evidence="8">
    <location>
        <position position="512"/>
    </location>
    <ligand>
        <name>Mn(2+)</name>
        <dbReference type="ChEBI" id="CHEBI:29035"/>
    </ligand>
</feature>
<evidence type="ECO:0000313" key="12">
    <source>
        <dbReference type="Proteomes" id="UP000037848"/>
    </source>
</evidence>
<dbReference type="PANTHER" id="PTHR47371">
    <property type="entry name" value="LIPOTEICHOIC ACID SYNTHASE"/>
    <property type="match status" value="1"/>
</dbReference>
<sequence>MGLVNQTAFTAFKNRLGPYWVLMVFFALSLCILTLARFSLSIWQGERVFSSHAWMSIFIGGLRVDIATLSYILMPALLLIIASTLFSREHVIRVIIKYYLVFMAALLIFFEVITPTFINEYDLRPNRLFIEYLIYPKEVSKMIFSGYKVEVFITLLVLVLGVKLATKIFSSQWRSQSKLSAITHTLLIVSLLCLTVLGARNSLGHRPLNPAMVAFSTDHLLNDLTLNSLYSVAFAIKQLGNEKSSQDYYGTIPEPELLNLVRAAMQNESALFNDTTAPTKTFHSASNQGKAKNLVIILQESLGARYVGTLGGLPLTPNIDALYQQGWGFDNLYATGTRSVRGIEAVITGFVPTPSRAVVKLDKSQRDFFTIADFLAKRDYHTQFIYGGESHFDNMQSFFLGNGFKQIIDSDDFANIDFNGSWGASDEDLFNQADIELNKLQQQNKPFFSLIFSSSNHSPYEFPDGKITLYDNQKQTRNNAAKYADYALGTFIEKAKKSRYWEDTIFIVIADHDSRVSGASLVPIDHFRIPAVIFGNGITAKRDHQLASQLDIPVTLLSLIGASGEHPMIGHDLSQTMHSDKHRAIMQYDKNFAYMQGNKVVILQPQKPATTYTYTQNKLVPTSNDPIMVKQALAHANLGNLAYQKGWYH</sequence>
<keyword evidence="5 9" id="KW-0472">Membrane</keyword>
<dbReference type="OrthoDB" id="9760224at2"/>
<name>A0A0N1EBS2_9GAMM</name>
<keyword evidence="7" id="KW-0464">Manganese</keyword>
<dbReference type="GO" id="GO:0046872">
    <property type="term" value="F:metal ion binding"/>
    <property type="evidence" value="ECO:0007669"/>
    <property type="project" value="UniProtKB-KW"/>
</dbReference>
<dbReference type="InterPro" id="IPR017850">
    <property type="entry name" value="Alkaline_phosphatase_core_sf"/>
</dbReference>
<evidence type="ECO:0000256" key="8">
    <source>
        <dbReference type="PIRSR" id="PIRSR005091-3"/>
    </source>
</evidence>
<dbReference type="AlphaFoldDB" id="A0A0N1EBS2"/>
<feature type="transmembrane region" description="Helical" evidence="9">
    <location>
        <begin position="64"/>
        <end position="86"/>
    </location>
</feature>
<dbReference type="EMBL" id="LHPH01000028">
    <property type="protein sequence ID" value="KPH57733.1"/>
    <property type="molecule type" value="Genomic_DNA"/>
</dbReference>
<evidence type="ECO:0000256" key="1">
    <source>
        <dbReference type="ARBA" id="ARBA00004651"/>
    </source>
</evidence>
<dbReference type="RefSeq" id="WP_054455789.1">
    <property type="nucleotide sequence ID" value="NZ_LHPH01000028.1"/>
</dbReference>
<evidence type="ECO:0000313" key="11">
    <source>
        <dbReference type="EMBL" id="KPH57733.1"/>
    </source>
</evidence>
<dbReference type="Gene3D" id="3.30.1120.80">
    <property type="match status" value="1"/>
</dbReference>
<feature type="transmembrane region" description="Helical" evidence="9">
    <location>
        <begin position="98"/>
        <end position="118"/>
    </location>
</feature>
<feature type="binding site" evidence="7">
    <location>
        <position position="457"/>
    </location>
    <ligand>
        <name>substrate</name>
    </ligand>
</feature>
<evidence type="ECO:0000256" key="4">
    <source>
        <dbReference type="ARBA" id="ARBA00022989"/>
    </source>
</evidence>
<dbReference type="PANTHER" id="PTHR47371:SF3">
    <property type="entry name" value="PHOSPHOGLYCEROL TRANSFERASE I"/>
    <property type="match status" value="1"/>
</dbReference>